<feature type="transmembrane region" description="Helical" evidence="2">
    <location>
        <begin position="296"/>
        <end position="317"/>
    </location>
</feature>
<dbReference type="EMBL" id="DXBS01000024">
    <property type="protein sequence ID" value="HIZ24052.1"/>
    <property type="molecule type" value="Genomic_DNA"/>
</dbReference>
<proteinExistence type="predicted"/>
<dbReference type="Proteomes" id="UP000824044">
    <property type="component" value="Unassembled WGS sequence"/>
</dbReference>
<feature type="transmembrane region" description="Helical" evidence="2">
    <location>
        <begin position="377"/>
        <end position="394"/>
    </location>
</feature>
<evidence type="ECO:0000256" key="1">
    <source>
        <dbReference type="SAM" id="MobiDB-lite"/>
    </source>
</evidence>
<organism evidence="3 4">
    <name type="scientific">Candidatus Gallimonas intestinigallinarum</name>
    <dbReference type="NCBI Taxonomy" id="2838604"/>
    <lineage>
        <taxon>Bacteria</taxon>
        <taxon>Bacillati</taxon>
        <taxon>Bacillota</taxon>
        <taxon>Clostridia</taxon>
        <taxon>Candidatus Gallimonas</taxon>
    </lineage>
</organism>
<evidence type="ECO:0000256" key="2">
    <source>
        <dbReference type="SAM" id="Phobius"/>
    </source>
</evidence>
<accession>A0A9D2DVM1</accession>
<feature type="transmembrane region" description="Helical" evidence="2">
    <location>
        <begin position="634"/>
        <end position="654"/>
    </location>
</feature>
<gene>
    <name evidence="3" type="ORF">H9812_01040</name>
</gene>
<keyword evidence="2" id="KW-0472">Membrane</keyword>
<evidence type="ECO:0000313" key="3">
    <source>
        <dbReference type="EMBL" id="HIZ24052.1"/>
    </source>
</evidence>
<reference evidence="3" key="1">
    <citation type="journal article" date="2021" name="PeerJ">
        <title>Extensive microbial diversity within the chicken gut microbiome revealed by metagenomics and culture.</title>
        <authorList>
            <person name="Gilroy R."/>
            <person name="Ravi A."/>
            <person name="Getino M."/>
            <person name="Pursley I."/>
            <person name="Horton D.L."/>
            <person name="Alikhan N.F."/>
            <person name="Baker D."/>
            <person name="Gharbi K."/>
            <person name="Hall N."/>
            <person name="Watson M."/>
            <person name="Adriaenssens E.M."/>
            <person name="Foster-Nyarko E."/>
            <person name="Jarju S."/>
            <person name="Secka A."/>
            <person name="Antonio M."/>
            <person name="Oren A."/>
            <person name="Chaudhuri R.R."/>
            <person name="La Ragione R."/>
            <person name="Hildebrand F."/>
            <person name="Pallen M.J."/>
        </authorList>
    </citation>
    <scope>NUCLEOTIDE SEQUENCE</scope>
    <source>
        <strain evidence="3">CHK33-5263</strain>
    </source>
</reference>
<feature type="transmembrane region" description="Helical" evidence="2">
    <location>
        <begin position="349"/>
        <end position="368"/>
    </location>
</feature>
<reference evidence="3" key="2">
    <citation type="submission" date="2021-04" db="EMBL/GenBank/DDBJ databases">
        <authorList>
            <person name="Gilroy R."/>
        </authorList>
    </citation>
    <scope>NUCLEOTIDE SEQUENCE</scope>
    <source>
        <strain evidence="3">CHK33-5263</strain>
    </source>
</reference>
<evidence type="ECO:0000313" key="4">
    <source>
        <dbReference type="Proteomes" id="UP000824044"/>
    </source>
</evidence>
<feature type="transmembrane region" description="Helical" evidence="2">
    <location>
        <begin position="324"/>
        <end position="343"/>
    </location>
</feature>
<protein>
    <submittedName>
        <fullName evidence="3">Uncharacterized protein</fullName>
    </submittedName>
</protein>
<keyword evidence="2" id="KW-1133">Transmembrane helix</keyword>
<name>A0A9D2DVM1_9FIRM</name>
<dbReference type="AlphaFoldDB" id="A0A9D2DVM1"/>
<sequence length="699" mass="74709">MANKVNSKKLTTRIIFILALIFLVIGLSTLGSFYSAGDAYELKTQGSSAEAPTVVFQLRNPTTTDEHGHSTTQYLRLRHIYVNIGAAYIEEGETATIRAEIDTAPNNSAVASSRRLDYTFGNFVTDEDAEGTPEDVAEYPNIYYSWQDMVPSTSSGWAVSSYDYVRLIARDANVLLNEVVFVGEVMESSSSSSEGTGEMVVVPATIYSATPLIGETDEEAAARAGALLDSQVMPSVNEYRMNKLSDEESISMMTIREMYEGASYGTGNAYTGEHVYGSVGEEILAFGTLIFGMSPYGLRFFPMLAAAGALLCGAFLARRVAKNDWAGVIFAALFLLACAPLALGGLGTPLMIGVFFFLLSANCCHYFYANGMKTEKFTSALPLLISGLAGALAILTHGAYIVPMVAVVALFVCGVVRMQRARRFYLDKAIAEVEAEESAPAELPAEQSPVAPAERGTEDAPAVSPARHKVAAVAQEYRNKTAVALVTFLGALIVGAFVLGLILATPMYFTWVKLFDNPAAPSMNIIELAATAFAGGFTGVNPGGMGSSAWNVVYSISRVSGEAYSALYASVINFAALIAVLFAVVSAVVHLVILCRTKEWGREERAALRGIVIPAVAIVIALVTAIFAKDAVQFVLLAYIFAFVLAASEAVKLMQTSKAKLVRILCWVELALLVIMFVLLFVFTTGLPVASGILTAIAS</sequence>
<feature type="transmembrane region" description="Helical" evidence="2">
    <location>
        <begin position="606"/>
        <end position="628"/>
    </location>
</feature>
<comment type="caution">
    <text evidence="3">The sequence shown here is derived from an EMBL/GenBank/DDBJ whole genome shotgun (WGS) entry which is preliminary data.</text>
</comment>
<feature type="transmembrane region" description="Helical" evidence="2">
    <location>
        <begin position="567"/>
        <end position="594"/>
    </location>
</feature>
<feature type="transmembrane region" description="Helical" evidence="2">
    <location>
        <begin position="400"/>
        <end position="418"/>
    </location>
</feature>
<feature type="transmembrane region" description="Helical" evidence="2">
    <location>
        <begin position="12"/>
        <end position="34"/>
    </location>
</feature>
<feature type="region of interest" description="Disordered" evidence="1">
    <location>
        <begin position="440"/>
        <end position="464"/>
    </location>
</feature>
<feature type="transmembrane region" description="Helical" evidence="2">
    <location>
        <begin position="482"/>
        <end position="509"/>
    </location>
</feature>
<feature type="transmembrane region" description="Helical" evidence="2">
    <location>
        <begin position="661"/>
        <end position="683"/>
    </location>
</feature>
<keyword evidence="2" id="KW-0812">Transmembrane</keyword>